<gene>
    <name evidence="3" type="ORF">IMCC14465_18520</name>
</gene>
<name>J9DE28_9PROT</name>
<comment type="caution">
    <text evidence="3">The sequence shown here is derived from an EMBL/GenBank/DDBJ whole genome shotgun (WGS) entry which is preliminary data.</text>
</comment>
<feature type="signal peptide" evidence="1">
    <location>
        <begin position="1"/>
        <end position="24"/>
    </location>
</feature>
<organism evidence="3 4">
    <name type="scientific">alpha proteobacterium IMCC14465</name>
    <dbReference type="NCBI Taxonomy" id="1220535"/>
    <lineage>
        <taxon>Bacteria</taxon>
        <taxon>Pseudomonadati</taxon>
        <taxon>Pseudomonadota</taxon>
        <taxon>Alphaproteobacteria</taxon>
        <taxon>PS1 clade</taxon>
    </lineage>
</organism>
<accession>J9DE28</accession>
<dbReference type="SUPFAM" id="SSF50956">
    <property type="entry name" value="Thermostable phytase (3-phytase)"/>
    <property type="match status" value="1"/>
</dbReference>
<evidence type="ECO:0000259" key="2">
    <source>
        <dbReference type="PROSITE" id="PS51662"/>
    </source>
</evidence>
<dbReference type="OrthoDB" id="8696437at2"/>
<dbReference type="Gene3D" id="2.120.10.30">
    <property type="entry name" value="TolB, C-terminal domain"/>
    <property type="match status" value="1"/>
</dbReference>
<dbReference type="InterPro" id="IPR011042">
    <property type="entry name" value="6-blade_b-propeller_TolB-like"/>
</dbReference>
<keyword evidence="4" id="KW-1185">Reference proteome</keyword>
<keyword evidence="1" id="KW-0732">Signal</keyword>
<evidence type="ECO:0000313" key="4">
    <source>
        <dbReference type="Proteomes" id="UP000004836"/>
    </source>
</evidence>
<reference evidence="3 4" key="1">
    <citation type="journal article" date="2012" name="J. Bacteriol.">
        <title>Genome Sequence of Strain IMCC14465, Isolated from the East Sea, Belonging to the PS1 Clade of Alphaproteobacteria.</title>
        <authorList>
            <person name="Yang S.J."/>
            <person name="Kang I."/>
            <person name="Cho J.C."/>
        </authorList>
    </citation>
    <scope>NUCLEOTIDE SEQUENCE [LARGE SCALE GENOMIC DNA]</scope>
    <source>
        <strain evidence="3 4">IMCC14465</strain>
    </source>
</reference>
<dbReference type="STRING" id="1220535.IMCC14465_18520"/>
<dbReference type="GO" id="GO:0016158">
    <property type="term" value="F:inositol hexakisphosphate 3-phosphatase activity"/>
    <property type="evidence" value="ECO:0007669"/>
    <property type="project" value="InterPro"/>
</dbReference>
<dbReference type="InterPro" id="IPR003431">
    <property type="entry name" value="B-propeller_Phytase"/>
</dbReference>
<dbReference type="PROSITE" id="PS51662">
    <property type="entry name" value="BP_PHYTASE"/>
    <property type="match status" value="1"/>
</dbReference>
<dbReference type="EMBL" id="ALYF01000013">
    <property type="protein sequence ID" value="EJW20388.1"/>
    <property type="molecule type" value="Genomic_DNA"/>
</dbReference>
<sequence length="356" mass="38595">MQNILFTLILSVIYASTLPGVAHAVPPVAVLQPSAETTIMLEDGDIADDPAIWHREGQDGGGRILGTNKVNGLFVYDTAGNTVAHLKVGMVNNVDLVEISGANINLAVASNDGVNGISLFSLNQMSGEVTHMGDHPVGKTEPYGICLGIRDGGYVSAVTYKDGTIQIWEIPANFDEASAYPEKPARIFKIGGKIEGCVIDREGKELFVGQEEYGVWMFDLTGDKSGPIEVVRITSENEIVGDIEGLTLYEPEEGQQYLILSSQGSDMYYVLEKAPDYRICYRFKLAGNTNLQPEIDKVTHTDGIAVTYLPVMPDYPEGLFVAQDDKNEGVSGRIQNYKIIGWPKIAEGISQAGVCQ</sequence>
<evidence type="ECO:0000313" key="3">
    <source>
        <dbReference type="EMBL" id="EJW20388.1"/>
    </source>
</evidence>
<proteinExistence type="predicted"/>
<protein>
    <recommendedName>
        <fullName evidence="2">BPP domain-containing protein</fullName>
    </recommendedName>
</protein>
<feature type="domain" description="BPP" evidence="2">
    <location>
        <begin position="21"/>
        <end position="349"/>
    </location>
</feature>
<dbReference type="AlphaFoldDB" id="J9DE28"/>
<dbReference type="Proteomes" id="UP000004836">
    <property type="component" value="Unassembled WGS sequence"/>
</dbReference>
<evidence type="ECO:0000256" key="1">
    <source>
        <dbReference type="SAM" id="SignalP"/>
    </source>
</evidence>
<dbReference type="Pfam" id="PF02333">
    <property type="entry name" value="Phytase"/>
    <property type="match status" value="1"/>
</dbReference>
<feature type="chain" id="PRO_5003822916" description="BPP domain-containing protein" evidence="1">
    <location>
        <begin position="25"/>
        <end position="356"/>
    </location>
</feature>
<dbReference type="eggNOG" id="COG4247">
    <property type="taxonomic scope" value="Bacteria"/>
</dbReference>